<comment type="caution">
    <text evidence="1">The sequence shown here is derived from an EMBL/GenBank/DDBJ whole genome shotgun (WGS) entry which is preliminary data.</text>
</comment>
<dbReference type="Proteomes" id="UP000004277">
    <property type="component" value="Unassembled WGS sequence"/>
</dbReference>
<proteinExistence type="predicted"/>
<dbReference type="EMBL" id="AKCV02000015">
    <property type="protein sequence ID" value="TMS58531.1"/>
    <property type="molecule type" value="Genomic_DNA"/>
</dbReference>
<evidence type="ECO:0000313" key="2">
    <source>
        <dbReference type="Proteomes" id="UP000004277"/>
    </source>
</evidence>
<name>A0ACD3SQF6_9BURK</name>
<keyword evidence="2" id="KW-1185">Reference proteome</keyword>
<protein>
    <submittedName>
        <fullName evidence="1">Uncharacterized protein</fullName>
    </submittedName>
</protein>
<reference evidence="1" key="1">
    <citation type="submission" date="2019-05" db="EMBL/GenBank/DDBJ databases">
        <title>Revised genome assembly of Burkholderiaceae (previously Ralstonia) sp. PBA.</title>
        <authorList>
            <person name="Gan H.M."/>
        </authorList>
    </citation>
    <scope>NUCLEOTIDE SEQUENCE</scope>
    <source>
        <strain evidence="1">PBA</strain>
    </source>
</reference>
<organism evidence="1 2">
    <name type="scientific">Imbroritus primus</name>
    <dbReference type="NCBI Taxonomy" id="3058603"/>
    <lineage>
        <taxon>Bacteria</taxon>
        <taxon>Pseudomonadati</taxon>
        <taxon>Pseudomonadota</taxon>
        <taxon>Betaproteobacteria</taxon>
        <taxon>Burkholderiales</taxon>
        <taxon>Burkholderiaceae</taxon>
        <taxon>Imbroritus</taxon>
    </lineage>
</organism>
<gene>
    <name evidence="1" type="ORF">MW7_007350</name>
</gene>
<sequence length="105" mass="11645">MLNDDFFASDELYERTVMLPNGTEHVLHFKQVPAVEFRKFQLSEQSGDEKKQTESMARLIAASLCEPDGKPALTVEKALRLNTAATTALFAKVLEVNGFNQQGNG</sequence>
<accession>A0ACD3SQF6</accession>
<evidence type="ECO:0000313" key="1">
    <source>
        <dbReference type="EMBL" id="TMS58531.1"/>
    </source>
</evidence>